<evidence type="ECO:0000256" key="2">
    <source>
        <dbReference type="ARBA" id="ARBA00013855"/>
    </source>
</evidence>
<dbReference type="InterPro" id="IPR055342">
    <property type="entry name" value="MreC_beta-barrel_core"/>
</dbReference>
<dbReference type="EMBL" id="CP036275">
    <property type="protein sequence ID" value="QDU36760.1"/>
    <property type="molecule type" value="Genomic_DNA"/>
</dbReference>
<keyword evidence="5" id="KW-0175">Coiled coil</keyword>
<comment type="similarity">
    <text evidence="1">Belongs to the MreC family.</text>
</comment>
<protein>
    <recommendedName>
        <fullName evidence="2">Cell shape-determining protein MreC</fullName>
    </recommendedName>
    <alternativeName>
        <fullName evidence="4">Cell shape protein MreC</fullName>
    </alternativeName>
</protein>
<evidence type="ECO:0000256" key="5">
    <source>
        <dbReference type="SAM" id="Coils"/>
    </source>
</evidence>
<dbReference type="Proteomes" id="UP000320496">
    <property type="component" value="Chromosome"/>
</dbReference>
<evidence type="ECO:0000313" key="8">
    <source>
        <dbReference type="Proteomes" id="UP000320496"/>
    </source>
</evidence>
<accession>A0A517Z2Q1</accession>
<organism evidence="7 8">
    <name type="scientific">Maioricimonas rarisocia</name>
    <dbReference type="NCBI Taxonomy" id="2528026"/>
    <lineage>
        <taxon>Bacteria</taxon>
        <taxon>Pseudomonadati</taxon>
        <taxon>Planctomycetota</taxon>
        <taxon>Planctomycetia</taxon>
        <taxon>Planctomycetales</taxon>
        <taxon>Planctomycetaceae</taxon>
        <taxon>Maioricimonas</taxon>
    </lineage>
</organism>
<evidence type="ECO:0000256" key="1">
    <source>
        <dbReference type="ARBA" id="ARBA00009369"/>
    </source>
</evidence>
<dbReference type="KEGG" id="mri:Mal4_10580"/>
<dbReference type="AlphaFoldDB" id="A0A517Z2Q1"/>
<evidence type="ECO:0000256" key="3">
    <source>
        <dbReference type="ARBA" id="ARBA00022960"/>
    </source>
</evidence>
<sequence length="310" mass="32997">MSVCWLLGGLLLASSSDSSGPIRNRARDLVAPGASMIQTAWSKSSRIIADLRYRPVDTSPVEQLEEELAHWRRAALAMQIREARLREDLERLQTDVNVTASESLTILSVVPARVLGGDRDRLIEWSTSLLNRGTHDGLAVGDFVLGDDGLLIDQGETSGVEADLLVRAGRQAVGRISSVGRWTSTVQPVTDPGFRGAAQLVRRLSEGTVFGAEGVLTGDGEGGCLLQFVSATAPVAVGDLVYSPVLRSPGGVPLHYGTVVRAELATGASHWVIEVDPAISLAEGLPGHVEVLTEHLRAERLAAVPSRPQP</sequence>
<dbReference type="GO" id="GO:0008360">
    <property type="term" value="P:regulation of cell shape"/>
    <property type="evidence" value="ECO:0007669"/>
    <property type="project" value="UniProtKB-KW"/>
</dbReference>
<dbReference type="InterPro" id="IPR042177">
    <property type="entry name" value="Cell/Rod_1"/>
</dbReference>
<evidence type="ECO:0000256" key="4">
    <source>
        <dbReference type="ARBA" id="ARBA00032089"/>
    </source>
</evidence>
<evidence type="ECO:0000313" key="7">
    <source>
        <dbReference type="EMBL" id="QDU36760.1"/>
    </source>
</evidence>
<dbReference type="Gene3D" id="2.40.10.340">
    <property type="entry name" value="Rod shape-determining protein MreC, domain 1"/>
    <property type="match status" value="1"/>
</dbReference>
<dbReference type="Pfam" id="PF04085">
    <property type="entry name" value="MreC"/>
    <property type="match status" value="1"/>
</dbReference>
<keyword evidence="3" id="KW-0133">Cell shape</keyword>
<keyword evidence="8" id="KW-1185">Reference proteome</keyword>
<name>A0A517Z2Q1_9PLAN</name>
<dbReference type="PANTHER" id="PTHR34138">
    <property type="entry name" value="CELL SHAPE-DETERMINING PROTEIN MREC"/>
    <property type="match status" value="1"/>
</dbReference>
<gene>
    <name evidence="7" type="primary">mreC</name>
    <name evidence="7" type="ORF">Mal4_10580</name>
</gene>
<dbReference type="PANTHER" id="PTHR34138:SF1">
    <property type="entry name" value="CELL SHAPE-DETERMINING PROTEIN MREC"/>
    <property type="match status" value="1"/>
</dbReference>
<feature type="coiled-coil region" evidence="5">
    <location>
        <begin position="61"/>
        <end position="95"/>
    </location>
</feature>
<dbReference type="GO" id="GO:0005886">
    <property type="term" value="C:plasma membrane"/>
    <property type="evidence" value="ECO:0007669"/>
    <property type="project" value="TreeGrafter"/>
</dbReference>
<evidence type="ECO:0000259" key="6">
    <source>
        <dbReference type="Pfam" id="PF04085"/>
    </source>
</evidence>
<dbReference type="InterPro" id="IPR042175">
    <property type="entry name" value="Cell/Rod_MreC_2"/>
</dbReference>
<dbReference type="InterPro" id="IPR007221">
    <property type="entry name" value="MreC"/>
</dbReference>
<dbReference type="Gene3D" id="2.40.10.350">
    <property type="entry name" value="Rod shape-determining protein MreC, domain 2"/>
    <property type="match status" value="1"/>
</dbReference>
<proteinExistence type="inferred from homology"/>
<reference evidence="7 8" key="1">
    <citation type="submission" date="2019-02" db="EMBL/GenBank/DDBJ databases">
        <title>Deep-cultivation of Planctomycetes and their phenomic and genomic characterization uncovers novel biology.</title>
        <authorList>
            <person name="Wiegand S."/>
            <person name="Jogler M."/>
            <person name="Boedeker C."/>
            <person name="Pinto D."/>
            <person name="Vollmers J."/>
            <person name="Rivas-Marin E."/>
            <person name="Kohn T."/>
            <person name="Peeters S.H."/>
            <person name="Heuer A."/>
            <person name="Rast P."/>
            <person name="Oberbeckmann S."/>
            <person name="Bunk B."/>
            <person name="Jeske O."/>
            <person name="Meyerdierks A."/>
            <person name="Storesund J.E."/>
            <person name="Kallscheuer N."/>
            <person name="Luecker S."/>
            <person name="Lage O.M."/>
            <person name="Pohl T."/>
            <person name="Merkel B.J."/>
            <person name="Hornburger P."/>
            <person name="Mueller R.-W."/>
            <person name="Bruemmer F."/>
            <person name="Labrenz M."/>
            <person name="Spormann A.M."/>
            <person name="Op den Camp H."/>
            <person name="Overmann J."/>
            <person name="Amann R."/>
            <person name="Jetten M.S.M."/>
            <person name="Mascher T."/>
            <person name="Medema M.H."/>
            <person name="Devos D.P."/>
            <person name="Kaster A.-K."/>
            <person name="Ovreas L."/>
            <person name="Rohde M."/>
            <person name="Galperin M.Y."/>
            <person name="Jogler C."/>
        </authorList>
    </citation>
    <scope>NUCLEOTIDE SEQUENCE [LARGE SCALE GENOMIC DNA]</scope>
    <source>
        <strain evidence="7 8">Mal4</strain>
    </source>
</reference>
<feature type="domain" description="Rod shape-determining protein MreC beta-barrel core" evidence="6">
    <location>
        <begin position="150"/>
        <end position="281"/>
    </location>
</feature>